<dbReference type="PROSITE" id="PS00136">
    <property type="entry name" value="SUBTILASE_ASP"/>
    <property type="match status" value="1"/>
</dbReference>
<dbReference type="InterPro" id="IPR038466">
    <property type="entry name" value="S8_pro-domain_sf"/>
</dbReference>
<gene>
    <name evidence="17" type="primary">WBGene00098806</name>
</gene>
<keyword evidence="7 15" id="KW-0378">Hydrolase</keyword>
<organism evidence="17 18">
    <name type="scientific">Pristionchus pacificus</name>
    <name type="common">Parasitic nematode worm</name>
    <dbReference type="NCBI Taxonomy" id="54126"/>
    <lineage>
        <taxon>Eukaryota</taxon>
        <taxon>Metazoa</taxon>
        <taxon>Ecdysozoa</taxon>
        <taxon>Nematoda</taxon>
        <taxon>Chromadorea</taxon>
        <taxon>Rhabditida</taxon>
        <taxon>Rhabditina</taxon>
        <taxon>Diplogasteromorpha</taxon>
        <taxon>Diplogasteroidea</taxon>
        <taxon>Neodiplogasteridae</taxon>
        <taxon>Pristionchus</taxon>
    </lineage>
</organism>
<dbReference type="InterPro" id="IPR036852">
    <property type="entry name" value="Peptidase_S8/S53_dom_sf"/>
</dbReference>
<dbReference type="GO" id="GO:0048813">
    <property type="term" value="P:dendrite morphogenesis"/>
    <property type="evidence" value="ECO:0007669"/>
    <property type="project" value="EnsemblMetazoa"/>
</dbReference>
<dbReference type="PROSITE" id="PS51892">
    <property type="entry name" value="SUBTILASE"/>
    <property type="match status" value="1"/>
</dbReference>
<dbReference type="GO" id="GO:0031638">
    <property type="term" value="P:zymogen activation"/>
    <property type="evidence" value="ECO:0007669"/>
    <property type="project" value="EnsemblMetazoa"/>
</dbReference>
<dbReference type="PRINTS" id="PR00723">
    <property type="entry name" value="SUBTILISIN"/>
</dbReference>
<dbReference type="InterPro" id="IPR008979">
    <property type="entry name" value="Galactose-bd-like_sf"/>
</dbReference>
<dbReference type="GO" id="GO:0045887">
    <property type="term" value="P:positive regulation of synaptic assembly at neuromuscular junction"/>
    <property type="evidence" value="ECO:0007669"/>
    <property type="project" value="EnsemblMetazoa"/>
</dbReference>
<dbReference type="GO" id="GO:1903861">
    <property type="term" value="P:positive regulation of dendrite extension"/>
    <property type="evidence" value="ECO:0007669"/>
    <property type="project" value="EnsemblMetazoa"/>
</dbReference>
<dbReference type="GO" id="GO:2000009">
    <property type="term" value="P:negative regulation of protein localization to cell surface"/>
    <property type="evidence" value="ECO:0007669"/>
    <property type="project" value="EnsemblMetazoa"/>
</dbReference>
<evidence type="ECO:0000313" key="17">
    <source>
        <dbReference type="EnsemblMetazoa" id="PPA09252.1"/>
    </source>
</evidence>
<sequence>MLFNRSYSSHLNVTNVSYSFSLLFQINHSISDYNWEWSKLVYDWMVSFSSSYLLSSSSQPQNLHSLKWMSFRCSSFSSFLLFLLIIFPLISTQSQPYHEEVISQEVECTPVIDEQPPLEGNIEKGRAYRKTFTNEWAVLIENGNEDEADRIASRYGYVNMGRIMDGENYFLFRSLSIRKRSSRKTRSLQSKELSHDGEVLWLEQQISKKRVKRVAIGEGGGILNGNKGGGIRMDIDSSPPNDPLWTDMWYLHGANGKKNYHNIQEAWDLGYTGKDIVVTILDDGLEWNHPDIAPNYDRKASLDVNDRDEDPMPRYEYSDENRHGTRCAGEVAAVFNNSQCIVGIAYEAKIGGIRMLDGDVTDAVEAASLSHNNHHIDIYSASWGPDDDGRTVDGPAKLTKAAFEKGIREGRNGKGNIYIWASGNGGKDADSCNCDGYTNSIYTLSISSATESGNIPWYSEACSSTLATTFSSGATGEKMIVTTDLHHACTTAHTGTSASAPLAAGIVALTLQANPNLTWRDMQHIVVRTARPLFLRAGDWQINGVGRNVSHSFGYGLMDAHAMVKIAETWVTVPEQHRCAQYYPSRFKSIPHGNRLQLQLYTDGCESSPEHSVTYVEHVQAILTLKAPKRGDVQIYLTSPSGTRSTLLTKRARDTSRTGFVEWAFMSTHSWGELASGLWILDIDNDGWDDAELIKWDLVIYGTVSEVGSRGGIHSVPLAARSLSKYAVSTSYSHYSPIAFFHIPFILLLLLVPHIH</sequence>
<dbReference type="GO" id="GO:0030070">
    <property type="term" value="P:insulin processing"/>
    <property type="evidence" value="ECO:0007669"/>
    <property type="project" value="EnsemblMetazoa"/>
</dbReference>
<dbReference type="InterPro" id="IPR032815">
    <property type="entry name" value="S8_pro-domain"/>
</dbReference>
<reference evidence="18" key="1">
    <citation type="journal article" date="2008" name="Nat. Genet.">
        <title>The Pristionchus pacificus genome provides a unique perspective on nematode lifestyle and parasitism.</title>
        <authorList>
            <person name="Dieterich C."/>
            <person name="Clifton S.W."/>
            <person name="Schuster L.N."/>
            <person name="Chinwalla A."/>
            <person name="Delehaunty K."/>
            <person name="Dinkelacker I."/>
            <person name="Fulton L."/>
            <person name="Fulton R."/>
            <person name="Godfrey J."/>
            <person name="Minx P."/>
            <person name="Mitreva M."/>
            <person name="Roeseler W."/>
            <person name="Tian H."/>
            <person name="Witte H."/>
            <person name="Yang S.P."/>
            <person name="Wilson R.K."/>
            <person name="Sommer R.J."/>
        </authorList>
    </citation>
    <scope>NUCLEOTIDE SEQUENCE [LARGE SCALE GENOMIC DNA]</scope>
    <source>
        <strain evidence="18">PS312</strain>
    </source>
</reference>
<dbReference type="AlphaFoldDB" id="A0A8R1U734"/>
<dbReference type="SUPFAM" id="SSF54897">
    <property type="entry name" value="Protease propeptides/inhibitors"/>
    <property type="match status" value="1"/>
</dbReference>
<keyword evidence="11" id="KW-0865">Zymogen</keyword>
<dbReference type="InterPro" id="IPR022398">
    <property type="entry name" value="Peptidase_S8_His-AS"/>
</dbReference>
<dbReference type="GO" id="GO:0070593">
    <property type="term" value="P:dendrite self-avoidance"/>
    <property type="evidence" value="ECO:0007669"/>
    <property type="project" value="EnsemblMetazoa"/>
</dbReference>
<dbReference type="FunFam" id="3.30.70.850:FF:000001">
    <property type="entry name" value="Proprotein convertase subtilisin/kexin type 5"/>
    <property type="match status" value="1"/>
</dbReference>
<name>A0A8R1U734_PRIPA</name>
<comment type="cofactor">
    <cofactor evidence="1">
        <name>Ca(2+)</name>
        <dbReference type="ChEBI" id="CHEBI:29108"/>
    </cofactor>
</comment>
<keyword evidence="18" id="KW-1185">Reference proteome</keyword>
<dbReference type="Gene3D" id="3.30.70.850">
    <property type="entry name" value="Peptidase S8, pro-domain"/>
    <property type="match status" value="1"/>
</dbReference>
<keyword evidence="8 15" id="KW-0720">Serine protease</keyword>
<evidence type="ECO:0000256" key="6">
    <source>
        <dbReference type="ARBA" id="ARBA00022729"/>
    </source>
</evidence>
<evidence type="ECO:0000256" key="5">
    <source>
        <dbReference type="ARBA" id="ARBA00022685"/>
    </source>
</evidence>
<keyword evidence="12" id="KW-1015">Disulfide bond</keyword>
<keyword evidence="5" id="KW-0165">Cleavage on pair of basic residues</keyword>
<comment type="similarity">
    <text evidence="3">Belongs to the peptidase S8 family. Furin subfamily.</text>
</comment>
<dbReference type="GO" id="GO:1900006">
    <property type="term" value="P:positive regulation of dendrite development"/>
    <property type="evidence" value="ECO:0007669"/>
    <property type="project" value="EnsemblMetazoa"/>
</dbReference>
<dbReference type="GO" id="GO:0036010">
    <property type="term" value="P:protein localization to endosome"/>
    <property type="evidence" value="ECO:0007669"/>
    <property type="project" value="EnsemblMetazoa"/>
</dbReference>
<evidence type="ECO:0000256" key="13">
    <source>
        <dbReference type="ARBA" id="ARBA00023180"/>
    </source>
</evidence>
<evidence type="ECO:0000256" key="10">
    <source>
        <dbReference type="ARBA" id="ARBA00023136"/>
    </source>
</evidence>
<feature type="active site" description="Charge relay system" evidence="14 15">
    <location>
        <position position="497"/>
    </location>
</feature>
<dbReference type="Gene3D" id="3.40.50.200">
    <property type="entry name" value="Peptidase S8/S53 domain"/>
    <property type="match status" value="1"/>
</dbReference>
<reference evidence="17" key="2">
    <citation type="submission" date="2022-06" db="UniProtKB">
        <authorList>
            <consortium name="EnsemblMetazoa"/>
        </authorList>
    </citation>
    <scope>IDENTIFICATION</scope>
    <source>
        <strain evidence="17">PS312</strain>
    </source>
</reference>
<dbReference type="PROSITE" id="PS00138">
    <property type="entry name" value="SUBTILASE_SER"/>
    <property type="match status" value="1"/>
</dbReference>
<dbReference type="PROSITE" id="PS00137">
    <property type="entry name" value="SUBTILASE_HIS"/>
    <property type="match status" value="1"/>
</dbReference>
<evidence type="ECO:0000256" key="12">
    <source>
        <dbReference type="ARBA" id="ARBA00023157"/>
    </source>
</evidence>
<evidence type="ECO:0000256" key="11">
    <source>
        <dbReference type="ARBA" id="ARBA00023145"/>
    </source>
</evidence>
<dbReference type="PANTHER" id="PTHR42884:SF3">
    <property type="entry name" value="FURIN-LIKE PROTEASE 1, ISOFORMS 1_1-X_2"/>
    <property type="match status" value="1"/>
</dbReference>
<keyword evidence="10" id="KW-0472">Membrane</keyword>
<keyword evidence="6" id="KW-0732">Signal</keyword>
<dbReference type="GO" id="GO:2001222">
    <property type="term" value="P:regulation of neuron migration"/>
    <property type="evidence" value="ECO:0007669"/>
    <property type="project" value="EnsemblMetazoa"/>
</dbReference>
<dbReference type="InterPro" id="IPR023827">
    <property type="entry name" value="Peptidase_S8_Asp-AS"/>
</dbReference>
<evidence type="ECO:0000256" key="7">
    <source>
        <dbReference type="ARBA" id="ARBA00022801"/>
    </source>
</evidence>
<dbReference type="FunFam" id="3.40.50.200:FF:000001">
    <property type="entry name" value="Furin 2, isoform B"/>
    <property type="match status" value="1"/>
</dbReference>
<evidence type="ECO:0000256" key="15">
    <source>
        <dbReference type="PROSITE-ProRule" id="PRU01240"/>
    </source>
</evidence>
<feature type="domain" description="P/Homo B" evidence="16">
    <location>
        <begin position="572"/>
        <end position="706"/>
    </location>
</feature>
<evidence type="ECO:0000256" key="4">
    <source>
        <dbReference type="ARBA" id="ARBA00022670"/>
    </source>
</evidence>
<feature type="active site" description="Charge relay system" evidence="14 15">
    <location>
        <position position="282"/>
    </location>
</feature>
<dbReference type="GO" id="GO:0000139">
    <property type="term" value="C:Golgi membrane"/>
    <property type="evidence" value="ECO:0000318"/>
    <property type="project" value="GO_Central"/>
</dbReference>
<protein>
    <submittedName>
        <fullName evidence="17">Kpc-1</fullName>
    </submittedName>
</protein>
<evidence type="ECO:0000256" key="3">
    <source>
        <dbReference type="ARBA" id="ARBA00005325"/>
    </source>
</evidence>
<evidence type="ECO:0000256" key="9">
    <source>
        <dbReference type="ARBA" id="ARBA00022837"/>
    </source>
</evidence>
<dbReference type="InterPro" id="IPR034182">
    <property type="entry name" value="Kexin/furin"/>
</dbReference>
<evidence type="ECO:0000256" key="14">
    <source>
        <dbReference type="PIRSR" id="PIRSR615500-1"/>
    </source>
</evidence>
<dbReference type="InterPro" id="IPR015500">
    <property type="entry name" value="Peptidase_S8_subtilisin-rel"/>
</dbReference>
<dbReference type="GO" id="GO:0005802">
    <property type="term" value="C:trans-Golgi network"/>
    <property type="evidence" value="ECO:0000318"/>
    <property type="project" value="GO_Central"/>
</dbReference>
<evidence type="ECO:0000256" key="2">
    <source>
        <dbReference type="ARBA" id="ARBA00004370"/>
    </source>
</evidence>
<evidence type="ECO:0000259" key="16">
    <source>
        <dbReference type="PROSITE" id="PS51829"/>
    </source>
</evidence>
<evidence type="ECO:0000256" key="1">
    <source>
        <dbReference type="ARBA" id="ARBA00001913"/>
    </source>
</evidence>
<dbReference type="Pfam" id="PF00082">
    <property type="entry name" value="Peptidase_S8"/>
    <property type="match status" value="1"/>
</dbReference>
<keyword evidence="9" id="KW-0106">Calcium</keyword>
<dbReference type="InterPro" id="IPR023828">
    <property type="entry name" value="Peptidase_S8_Ser-AS"/>
</dbReference>
<dbReference type="Proteomes" id="UP000005239">
    <property type="component" value="Unassembled WGS sequence"/>
</dbReference>
<dbReference type="Pfam" id="PF16470">
    <property type="entry name" value="S8_pro-domain"/>
    <property type="match status" value="1"/>
</dbReference>
<dbReference type="Gene3D" id="2.60.120.260">
    <property type="entry name" value="Galactose-binding domain-like"/>
    <property type="match status" value="1"/>
</dbReference>
<comment type="subcellular location">
    <subcellularLocation>
        <location evidence="2">Membrane</location>
    </subcellularLocation>
</comment>
<dbReference type="Pfam" id="PF01483">
    <property type="entry name" value="P_proprotein"/>
    <property type="match status" value="1"/>
</dbReference>
<keyword evidence="4 15" id="KW-0645">Protease</keyword>
<dbReference type="GO" id="GO:1905910">
    <property type="term" value="P:negative regulation of dauer entry"/>
    <property type="evidence" value="ECO:0007669"/>
    <property type="project" value="EnsemblMetazoa"/>
</dbReference>
<dbReference type="GO" id="GO:0016486">
    <property type="term" value="P:peptide hormone processing"/>
    <property type="evidence" value="ECO:0000318"/>
    <property type="project" value="GO_Central"/>
</dbReference>
<dbReference type="SUPFAM" id="SSF49785">
    <property type="entry name" value="Galactose-binding domain-like"/>
    <property type="match status" value="1"/>
</dbReference>
<dbReference type="GO" id="GO:0050775">
    <property type="term" value="P:positive regulation of dendrite morphogenesis"/>
    <property type="evidence" value="ECO:0007669"/>
    <property type="project" value="EnsemblMetazoa"/>
</dbReference>
<dbReference type="InterPro" id="IPR002884">
    <property type="entry name" value="P_dom"/>
</dbReference>
<feature type="active site" description="Charge relay system" evidence="14 15">
    <location>
        <position position="323"/>
    </location>
</feature>
<dbReference type="InterPro" id="IPR000209">
    <property type="entry name" value="Peptidase_S8/S53_dom"/>
</dbReference>
<keyword evidence="13" id="KW-0325">Glycoprotein</keyword>
<dbReference type="FunFam" id="2.60.120.260:FF:000006">
    <property type="entry name" value="Proprotein convertase subtilisin/kexin type 5"/>
    <property type="match status" value="1"/>
</dbReference>
<evidence type="ECO:0000256" key="8">
    <source>
        <dbReference type="ARBA" id="ARBA00022825"/>
    </source>
</evidence>
<dbReference type="GO" id="GO:0004252">
    <property type="term" value="F:serine-type endopeptidase activity"/>
    <property type="evidence" value="ECO:0000318"/>
    <property type="project" value="GO_Central"/>
</dbReference>
<proteinExistence type="inferred from homology"/>
<dbReference type="EnsemblMetazoa" id="PPA09252.1">
    <property type="protein sequence ID" value="PPA09252.1"/>
    <property type="gene ID" value="WBGene00098806"/>
</dbReference>
<dbReference type="SUPFAM" id="SSF52743">
    <property type="entry name" value="Subtilisin-like"/>
    <property type="match status" value="1"/>
</dbReference>
<dbReference type="PROSITE" id="PS51829">
    <property type="entry name" value="P_HOMO_B"/>
    <property type="match status" value="1"/>
</dbReference>
<evidence type="ECO:0000313" key="18">
    <source>
        <dbReference type="Proteomes" id="UP000005239"/>
    </source>
</evidence>
<dbReference type="GO" id="GO:0005102">
    <property type="term" value="F:signaling receptor binding"/>
    <property type="evidence" value="ECO:0007669"/>
    <property type="project" value="EnsemblMetazoa"/>
</dbReference>
<dbReference type="GO" id="GO:0043025">
    <property type="term" value="C:neuronal cell body"/>
    <property type="evidence" value="ECO:0007669"/>
    <property type="project" value="EnsemblMetazoa"/>
</dbReference>
<dbReference type="CDD" id="cd04059">
    <property type="entry name" value="Peptidases_S8_Protein_convertases_Kexins_Furin-like"/>
    <property type="match status" value="1"/>
</dbReference>
<accession>A0A8R1U734</accession>
<dbReference type="PANTHER" id="PTHR42884">
    <property type="entry name" value="PROPROTEIN CONVERTASE SUBTILISIN/KEXIN-RELATED"/>
    <property type="match status" value="1"/>
</dbReference>